<reference evidence="8" key="1">
    <citation type="journal article" date="2019" name="Int. J. Syst. Evol. Microbiol.">
        <title>The Global Catalogue of Microorganisms (GCM) 10K type strain sequencing project: providing services to taxonomists for standard genome sequencing and annotation.</title>
        <authorList>
            <consortium name="The Broad Institute Genomics Platform"/>
            <consortium name="The Broad Institute Genome Sequencing Center for Infectious Disease"/>
            <person name="Wu L."/>
            <person name="Ma J."/>
        </authorList>
    </citation>
    <scope>NUCLEOTIDE SEQUENCE [LARGE SCALE GENOMIC DNA]</scope>
    <source>
        <strain evidence="8">ICMP 19430</strain>
    </source>
</reference>
<keyword evidence="5" id="KW-0503">Monooxygenase</keyword>
<dbReference type="PRINTS" id="PR00465">
    <property type="entry name" value="EP450IV"/>
</dbReference>
<dbReference type="Gene3D" id="1.10.630.10">
    <property type="entry name" value="Cytochrome P450"/>
    <property type="match status" value="1"/>
</dbReference>
<keyword evidence="2 5" id="KW-0349">Heme</keyword>
<evidence type="ECO:0000256" key="1">
    <source>
        <dbReference type="ARBA" id="ARBA00010617"/>
    </source>
</evidence>
<evidence type="ECO:0000256" key="3">
    <source>
        <dbReference type="ARBA" id="ARBA00022723"/>
    </source>
</evidence>
<keyword evidence="3 5" id="KW-0479">Metal-binding</keyword>
<dbReference type="Pfam" id="PF00067">
    <property type="entry name" value="p450"/>
    <property type="match status" value="1"/>
</dbReference>
<evidence type="ECO:0000313" key="7">
    <source>
        <dbReference type="EMBL" id="MFC7450990.1"/>
    </source>
</evidence>
<evidence type="ECO:0000256" key="5">
    <source>
        <dbReference type="RuleBase" id="RU000461"/>
    </source>
</evidence>
<dbReference type="Proteomes" id="UP001596484">
    <property type="component" value="Unassembled WGS sequence"/>
</dbReference>
<dbReference type="InterPro" id="IPR036396">
    <property type="entry name" value="Cyt_P450_sf"/>
</dbReference>
<evidence type="ECO:0000313" key="8">
    <source>
        <dbReference type="Proteomes" id="UP001596484"/>
    </source>
</evidence>
<dbReference type="SUPFAM" id="SSF48264">
    <property type="entry name" value="Cytochrome P450"/>
    <property type="match status" value="1"/>
</dbReference>
<dbReference type="InterPro" id="IPR050529">
    <property type="entry name" value="CYP450_sterol_14alpha_dmase"/>
</dbReference>
<dbReference type="EMBL" id="JBHTCS010000029">
    <property type="protein sequence ID" value="MFC7450990.1"/>
    <property type="molecule type" value="Genomic_DNA"/>
</dbReference>
<evidence type="ECO:0000256" key="2">
    <source>
        <dbReference type="ARBA" id="ARBA00022617"/>
    </source>
</evidence>
<sequence length="451" mass="51108">MSPQAPQRVSGGEHEHGHLEELRTDPIALMRRVREECGDVGTFRLADREVVLLSGAEANEFFFRSSDEDLDQQAAYPFMKPIFGEGVVFDASPERRKEMLHNQALRGEQMKGHAATIGAEVQAMVAGWGDEGEIDLLDFFAELTIYTSSACLIGKKFRDQLDDRFAKLYHELEQGTDALAFVDPYAPIESFRRRDEARLALVALVQEIMTGRIANPPQGREDRDMLDVLVSIKDESGAERFSADEITGIFISMMFAGHHTTSGTAAWSLIELLRHPDAMKQVVIELDELYSDGADISFHALRQIPVLEAVVKETLRLHPPLIILLRLARDDFEVGGYRIEEGNLVAATPAISNRIPEDFPRPDDFDPGRYIDPNQEDIVNRWTWIPFGAGRHRCVGAAFAQMQLKAIFSILLRDYEFEMSQPSESYRNDHSKMVVQLEQPCRVRYRRRGTR</sequence>
<dbReference type="PROSITE" id="PS00086">
    <property type="entry name" value="CYTOCHROME_P450"/>
    <property type="match status" value="1"/>
</dbReference>
<organism evidence="7 8">
    <name type="scientific">Rhodococcus daqingensis</name>
    <dbReference type="NCBI Taxonomy" id="2479363"/>
    <lineage>
        <taxon>Bacteria</taxon>
        <taxon>Bacillati</taxon>
        <taxon>Actinomycetota</taxon>
        <taxon>Actinomycetes</taxon>
        <taxon>Mycobacteriales</taxon>
        <taxon>Nocardiaceae</taxon>
        <taxon>Rhodococcus</taxon>
    </lineage>
</organism>
<dbReference type="InterPro" id="IPR001128">
    <property type="entry name" value="Cyt_P450"/>
</dbReference>
<comment type="similarity">
    <text evidence="1 5">Belongs to the cytochrome P450 family.</text>
</comment>
<dbReference type="PANTHER" id="PTHR24304:SF2">
    <property type="entry name" value="24-HYDROXYCHOLESTEROL 7-ALPHA-HYDROXYLASE"/>
    <property type="match status" value="1"/>
</dbReference>
<comment type="caution">
    <text evidence="7">The sequence shown here is derived from an EMBL/GenBank/DDBJ whole genome shotgun (WGS) entry which is preliminary data.</text>
</comment>
<keyword evidence="5" id="KW-0560">Oxidoreductase</keyword>
<evidence type="ECO:0000256" key="6">
    <source>
        <dbReference type="SAM" id="MobiDB-lite"/>
    </source>
</evidence>
<accession>A0ABW2S4G4</accession>
<dbReference type="PRINTS" id="PR00385">
    <property type="entry name" value="P450"/>
</dbReference>
<evidence type="ECO:0000256" key="4">
    <source>
        <dbReference type="ARBA" id="ARBA00023004"/>
    </source>
</evidence>
<dbReference type="CDD" id="cd11042">
    <property type="entry name" value="CYP51-like"/>
    <property type="match status" value="1"/>
</dbReference>
<keyword evidence="4 5" id="KW-0408">Iron</keyword>
<feature type="compositionally biased region" description="Basic and acidic residues" evidence="6">
    <location>
        <begin position="11"/>
        <end position="22"/>
    </location>
</feature>
<dbReference type="RefSeq" id="WP_378409089.1">
    <property type="nucleotide sequence ID" value="NZ_JBHTCS010000029.1"/>
</dbReference>
<keyword evidence="8" id="KW-1185">Reference proteome</keyword>
<dbReference type="InterPro" id="IPR002403">
    <property type="entry name" value="Cyt_P450_E_grp-IV"/>
</dbReference>
<protein>
    <submittedName>
        <fullName evidence="7">Cytochrome P450</fullName>
    </submittedName>
</protein>
<proteinExistence type="inferred from homology"/>
<feature type="region of interest" description="Disordered" evidence="6">
    <location>
        <begin position="1"/>
        <end position="22"/>
    </location>
</feature>
<gene>
    <name evidence="7" type="ORF">ACFQS9_24135</name>
</gene>
<dbReference type="InterPro" id="IPR017972">
    <property type="entry name" value="Cyt_P450_CS"/>
</dbReference>
<dbReference type="PANTHER" id="PTHR24304">
    <property type="entry name" value="CYTOCHROME P450 FAMILY 7"/>
    <property type="match status" value="1"/>
</dbReference>
<name>A0ABW2S4G4_9NOCA</name>